<dbReference type="AlphaFoldDB" id="A0A7R9UEU4"/>
<comment type="similarity">
    <text evidence="1">Belongs to the methyltransferase superfamily.</text>
</comment>
<evidence type="ECO:0000256" key="1">
    <source>
        <dbReference type="ARBA" id="ARBA00008361"/>
    </source>
</evidence>
<evidence type="ECO:0000256" key="2">
    <source>
        <dbReference type="ARBA" id="ARBA00022603"/>
    </source>
</evidence>
<protein>
    <recommendedName>
        <fullName evidence="4">Methyltransferase type 11 domain-containing protein</fullName>
    </recommendedName>
</protein>
<dbReference type="Pfam" id="PF08241">
    <property type="entry name" value="Methyltransf_11"/>
    <property type="match status" value="1"/>
</dbReference>
<keyword evidence="2" id="KW-0489">Methyltransferase</keyword>
<reference evidence="5" key="1">
    <citation type="submission" date="2021-01" db="EMBL/GenBank/DDBJ databases">
        <authorList>
            <person name="Corre E."/>
            <person name="Pelletier E."/>
            <person name="Niang G."/>
            <person name="Scheremetjew M."/>
            <person name="Finn R."/>
            <person name="Kale V."/>
            <person name="Holt S."/>
            <person name="Cochrane G."/>
            <person name="Meng A."/>
            <person name="Brown T."/>
            <person name="Cohen L."/>
        </authorList>
    </citation>
    <scope>NUCLEOTIDE SEQUENCE</scope>
    <source>
        <strain evidence="5">CCMP2078</strain>
    </source>
</reference>
<dbReference type="EMBL" id="HBEA01018008">
    <property type="protein sequence ID" value="CAD8264181.1"/>
    <property type="molecule type" value="Transcribed_RNA"/>
</dbReference>
<dbReference type="CDD" id="cd02440">
    <property type="entry name" value="AdoMet_MTases"/>
    <property type="match status" value="1"/>
</dbReference>
<gene>
    <name evidence="5" type="ORF">PPYR1160_LOCUS13684</name>
</gene>
<dbReference type="InterPro" id="IPR013216">
    <property type="entry name" value="Methyltransf_11"/>
</dbReference>
<dbReference type="PANTHER" id="PTHR12176">
    <property type="entry name" value="SAM-DEPENDENT METHYLTRANSFERASE SUPERFAMILY PROTEIN"/>
    <property type="match status" value="1"/>
</dbReference>
<proteinExistence type="inferred from homology"/>
<dbReference type="Gene3D" id="3.40.50.150">
    <property type="entry name" value="Vaccinia Virus protein VP39"/>
    <property type="match status" value="1"/>
</dbReference>
<sequence length="214" mass="23668">MALSTQEFWQNFYLQKGDCASNEWYFGEDAVLQALAGELPESGSVLHIGCGTSVVGVELSRRGFHVTNVDYSPAAISCMQQRFPGESFMEMDCRKMSFPDASFDVLLDKGTVDSMTAASNTREENAAALVNEFARVLRPGGRCFVFSSYGPDEEKDMMTLLQAPDCELRCRVIDFAPYEYPDQSYSYVYTLEKLATAEKGDTGPGEAVLEAEDT</sequence>
<evidence type="ECO:0000313" key="5">
    <source>
        <dbReference type="EMBL" id="CAD8264181.1"/>
    </source>
</evidence>
<dbReference type="InterPro" id="IPR051419">
    <property type="entry name" value="Lys/N-term_MeTrsfase_sf"/>
</dbReference>
<evidence type="ECO:0000256" key="3">
    <source>
        <dbReference type="ARBA" id="ARBA00022679"/>
    </source>
</evidence>
<evidence type="ECO:0000259" key="4">
    <source>
        <dbReference type="Pfam" id="PF08241"/>
    </source>
</evidence>
<keyword evidence="3" id="KW-0808">Transferase</keyword>
<dbReference type="GO" id="GO:0008757">
    <property type="term" value="F:S-adenosylmethionine-dependent methyltransferase activity"/>
    <property type="evidence" value="ECO:0007669"/>
    <property type="project" value="InterPro"/>
</dbReference>
<feature type="domain" description="Methyltransferase type 11" evidence="4">
    <location>
        <begin position="46"/>
        <end position="145"/>
    </location>
</feature>
<dbReference type="InterPro" id="IPR029063">
    <property type="entry name" value="SAM-dependent_MTases_sf"/>
</dbReference>
<dbReference type="GO" id="GO:0032259">
    <property type="term" value="P:methylation"/>
    <property type="evidence" value="ECO:0007669"/>
    <property type="project" value="UniProtKB-KW"/>
</dbReference>
<dbReference type="SUPFAM" id="SSF53335">
    <property type="entry name" value="S-adenosyl-L-methionine-dependent methyltransferases"/>
    <property type="match status" value="1"/>
</dbReference>
<organism evidence="5">
    <name type="scientific">Pinguiococcus pyrenoidosus</name>
    <dbReference type="NCBI Taxonomy" id="172671"/>
    <lineage>
        <taxon>Eukaryota</taxon>
        <taxon>Sar</taxon>
        <taxon>Stramenopiles</taxon>
        <taxon>Ochrophyta</taxon>
        <taxon>Pinguiophyceae</taxon>
        <taxon>Pinguiochrysidales</taxon>
        <taxon>Pinguiochrysidaceae</taxon>
        <taxon>Pinguiococcus</taxon>
    </lineage>
</organism>
<accession>A0A7R9UEU4</accession>
<name>A0A7R9UEU4_9STRA</name>